<keyword evidence="5" id="KW-1185">Reference proteome</keyword>
<dbReference type="Proteomes" id="UP000032180">
    <property type="component" value="Chromosome 5"/>
</dbReference>
<evidence type="ECO:0000256" key="1">
    <source>
        <dbReference type="ARBA" id="ARBA00008645"/>
    </source>
</evidence>
<protein>
    <recommendedName>
        <fullName evidence="3">AB hydrolase-1 domain-containing protein</fullName>
    </recommendedName>
</protein>
<reference evidence="5" key="2">
    <citation type="submission" date="2013-12" db="EMBL/GenBank/DDBJ databases">
        <authorList>
            <person name="Yu Y."/>
            <person name="Lee S."/>
            <person name="de Baynast K."/>
            <person name="Wissotski M."/>
            <person name="Liu L."/>
            <person name="Talag J."/>
            <person name="Goicoechea J."/>
            <person name="Angelova A."/>
            <person name="Jetty R."/>
            <person name="Kudrna D."/>
            <person name="Golser W."/>
            <person name="Rivera L."/>
            <person name="Zhang J."/>
            <person name="Wing R."/>
        </authorList>
    </citation>
    <scope>NUCLEOTIDE SEQUENCE</scope>
</reference>
<comment type="similarity">
    <text evidence="1">Belongs to the AB hydrolase superfamily.</text>
</comment>
<evidence type="ECO:0000259" key="3">
    <source>
        <dbReference type="Pfam" id="PF12697"/>
    </source>
</evidence>
<dbReference type="SUPFAM" id="SSF53474">
    <property type="entry name" value="alpha/beta-Hydrolases"/>
    <property type="match status" value="1"/>
</dbReference>
<dbReference type="AlphaFoldDB" id="A0A0D9WDF7"/>
<feature type="domain" description="AB hydrolase-1" evidence="3">
    <location>
        <begin position="17"/>
        <end position="265"/>
    </location>
</feature>
<sequence>MNATVLGGAGGETTATVVLAHGYGGSRRIWDDVAPSLAKTFRVVVFDWSFSGEVTVDNDAAVDDEMGCSYFDFAGELVAMMDDLSLSDTVFVGHSMSGMIGCIASVSRPDLFRRLVLVGASPRYINGDEGDDYVGGFDRGEVDAMLAAIEADFAAWAPAFAEVVVGGEPAAAVARFAKQLGRMRPGTALRVMRAVLTCDVRGVLRDVAAPCTVVHCERDAVAPLDVALYLRRALASGAGGEGAEVVVMESVGHFPQLTAPVEFVRVVESIVLGDQ</sequence>
<dbReference type="Gene3D" id="3.40.50.1820">
    <property type="entry name" value="alpha/beta hydrolase"/>
    <property type="match status" value="1"/>
</dbReference>
<evidence type="ECO:0000313" key="5">
    <source>
        <dbReference type="Proteomes" id="UP000032180"/>
    </source>
</evidence>
<dbReference type="InterPro" id="IPR000073">
    <property type="entry name" value="AB_hydrolase_1"/>
</dbReference>
<evidence type="ECO:0000256" key="2">
    <source>
        <dbReference type="ARBA" id="ARBA00022801"/>
    </source>
</evidence>
<keyword evidence="2" id="KW-0378">Hydrolase</keyword>
<name>A0A0D9WDF7_9ORYZ</name>
<organism evidence="4 5">
    <name type="scientific">Leersia perrieri</name>
    <dbReference type="NCBI Taxonomy" id="77586"/>
    <lineage>
        <taxon>Eukaryota</taxon>
        <taxon>Viridiplantae</taxon>
        <taxon>Streptophyta</taxon>
        <taxon>Embryophyta</taxon>
        <taxon>Tracheophyta</taxon>
        <taxon>Spermatophyta</taxon>
        <taxon>Magnoliopsida</taxon>
        <taxon>Liliopsida</taxon>
        <taxon>Poales</taxon>
        <taxon>Poaceae</taxon>
        <taxon>BOP clade</taxon>
        <taxon>Oryzoideae</taxon>
        <taxon>Oryzeae</taxon>
        <taxon>Oryzinae</taxon>
        <taxon>Leersia</taxon>
    </lineage>
</organism>
<evidence type="ECO:0000313" key="4">
    <source>
        <dbReference type="EnsemblPlants" id="LPERR05G04690.1"/>
    </source>
</evidence>
<dbReference type="STRING" id="77586.A0A0D9WDF7"/>
<dbReference type="eggNOG" id="ENOG502QUXK">
    <property type="taxonomic scope" value="Eukaryota"/>
</dbReference>
<reference evidence="4 5" key="1">
    <citation type="submission" date="2012-08" db="EMBL/GenBank/DDBJ databases">
        <title>Oryza genome evolution.</title>
        <authorList>
            <person name="Wing R.A."/>
        </authorList>
    </citation>
    <scope>NUCLEOTIDE SEQUENCE</scope>
</reference>
<dbReference type="HOGENOM" id="CLU_020336_30_0_1"/>
<dbReference type="PANTHER" id="PTHR43039">
    <property type="entry name" value="ESTERASE-RELATED"/>
    <property type="match status" value="1"/>
</dbReference>
<dbReference type="Pfam" id="PF12697">
    <property type="entry name" value="Abhydrolase_6"/>
    <property type="match status" value="1"/>
</dbReference>
<dbReference type="EnsemblPlants" id="LPERR05G04690.1">
    <property type="protein sequence ID" value="LPERR05G04690.1"/>
    <property type="gene ID" value="LPERR05G04690"/>
</dbReference>
<dbReference type="Gramene" id="LPERR05G04690.1">
    <property type="protein sequence ID" value="LPERR05G04690.1"/>
    <property type="gene ID" value="LPERR05G04690"/>
</dbReference>
<accession>A0A0D9WDF7</accession>
<dbReference type="InterPro" id="IPR029058">
    <property type="entry name" value="AB_hydrolase_fold"/>
</dbReference>
<proteinExistence type="inferred from homology"/>
<dbReference type="GO" id="GO:0016787">
    <property type="term" value="F:hydrolase activity"/>
    <property type="evidence" value="ECO:0007669"/>
    <property type="project" value="UniProtKB-KW"/>
</dbReference>
<reference evidence="4" key="3">
    <citation type="submission" date="2015-04" db="UniProtKB">
        <authorList>
            <consortium name="EnsemblPlants"/>
        </authorList>
    </citation>
    <scope>IDENTIFICATION</scope>
</reference>
<dbReference type="FunFam" id="3.40.50.1820:FF:000042">
    <property type="entry name" value="probable strigolactone esterase DAD2"/>
    <property type="match status" value="1"/>
</dbReference>